<evidence type="ECO:0000256" key="1">
    <source>
        <dbReference type="SAM" id="Phobius"/>
    </source>
</evidence>
<keyword evidence="1" id="KW-0812">Transmembrane</keyword>
<keyword evidence="4" id="KW-1185">Reference proteome</keyword>
<comment type="caution">
    <text evidence="3">The sequence shown here is derived from an EMBL/GenBank/DDBJ whole genome shotgun (WGS) entry which is preliminary data.</text>
</comment>
<protein>
    <submittedName>
        <fullName evidence="3">Ferredoxin protein</fullName>
    </submittedName>
</protein>
<dbReference type="EMBL" id="CAJNJA010059608">
    <property type="protein sequence ID" value="CAE7868226.1"/>
    <property type="molecule type" value="Genomic_DNA"/>
</dbReference>
<keyword evidence="1" id="KW-1133">Transmembrane helix</keyword>
<evidence type="ECO:0000313" key="3">
    <source>
        <dbReference type="EMBL" id="CAE7868226.1"/>
    </source>
</evidence>
<evidence type="ECO:0000256" key="2">
    <source>
        <dbReference type="SAM" id="SignalP"/>
    </source>
</evidence>
<keyword evidence="1" id="KW-0472">Membrane</keyword>
<dbReference type="Proteomes" id="UP000601435">
    <property type="component" value="Unassembled WGS sequence"/>
</dbReference>
<feature type="non-terminal residue" evidence="3">
    <location>
        <position position="1"/>
    </location>
</feature>
<accession>A0A813AGT5</accession>
<feature type="transmembrane region" description="Helical" evidence="1">
    <location>
        <begin position="58"/>
        <end position="79"/>
    </location>
</feature>
<evidence type="ECO:0000313" key="4">
    <source>
        <dbReference type="Proteomes" id="UP000601435"/>
    </source>
</evidence>
<dbReference type="OrthoDB" id="10333686at2759"/>
<feature type="chain" id="PRO_5032313865" evidence="2">
    <location>
        <begin position="23"/>
        <end position="111"/>
    </location>
</feature>
<feature type="signal peptide" evidence="2">
    <location>
        <begin position="1"/>
        <end position="22"/>
    </location>
</feature>
<reference evidence="3" key="1">
    <citation type="submission" date="2021-02" db="EMBL/GenBank/DDBJ databases">
        <authorList>
            <person name="Dougan E. K."/>
            <person name="Rhodes N."/>
            <person name="Thang M."/>
            <person name="Chan C."/>
        </authorList>
    </citation>
    <scope>NUCLEOTIDE SEQUENCE</scope>
</reference>
<proteinExistence type="predicted"/>
<gene>
    <name evidence="3" type="primary">Ferredoxin</name>
    <name evidence="3" type="ORF">SNEC2469_LOCUS27902</name>
</gene>
<dbReference type="AlphaFoldDB" id="A0A813AGT5"/>
<name>A0A813AGT5_9DINO</name>
<organism evidence="3 4">
    <name type="scientific">Symbiodinium necroappetens</name>
    <dbReference type="NCBI Taxonomy" id="1628268"/>
    <lineage>
        <taxon>Eukaryota</taxon>
        <taxon>Sar</taxon>
        <taxon>Alveolata</taxon>
        <taxon>Dinophyceae</taxon>
        <taxon>Suessiales</taxon>
        <taxon>Symbiodiniaceae</taxon>
        <taxon>Symbiodinium</taxon>
    </lineage>
</organism>
<feature type="non-terminal residue" evidence="3">
    <location>
        <position position="111"/>
    </location>
</feature>
<sequence length="111" mass="12036">VFVGLAWMLFGLAVLVWTLVGSEDEPCSICTETPQSGFRLCRLGVGQECAFAHHSSEVIASIVLIGVGMVLSIYATCLYRPRSKSAEAIAEEEAKAKKNYQALAARLKKTE</sequence>
<keyword evidence="2" id="KW-0732">Signal</keyword>